<reference evidence="3" key="1">
    <citation type="submission" date="2016-03" db="EMBL/GenBank/DDBJ databases">
        <title>Updated assembly of Pseudogymnoascus destructans, the fungus causing white-nose syndrome of bats.</title>
        <authorList>
            <person name="Palmer J.M."/>
            <person name="Drees K.P."/>
            <person name="Foster J.T."/>
            <person name="Lindner D.L."/>
        </authorList>
    </citation>
    <scope>NUCLEOTIDE SEQUENCE [LARGE SCALE GENOMIC DNA]</scope>
    <source>
        <strain evidence="3">20631-21</strain>
    </source>
</reference>
<keyword evidence="2" id="KW-0812">Transmembrane</keyword>
<evidence type="ECO:0000313" key="3">
    <source>
        <dbReference type="EMBL" id="OAF62556.1"/>
    </source>
</evidence>
<name>A0A177AKG7_9PEZI</name>
<evidence type="ECO:0000256" key="2">
    <source>
        <dbReference type="SAM" id="Phobius"/>
    </source>
</evidence>
<dbReference type="OrthoDB" id="5309803at2759"/>
<organism evidence="3">
    <name type="scientific">Pseudogymnoascus destructans</name>
    <dbReference type="NCBI Taxonomy" id="655981"/>
    <lineage>
        <taxon>Eukaryota</taxon>
        <taxon>Fungi</taxon>
        <taxon>Dikarya</taxon>
        <taxon>Ascomycota</taxon>
        <taxon>Pezizomycotina</taxon>
        <taxon>Leotiomycetes</taxon>
        <taxon>Thelebolales</taxon>
        <taxon>Thelebolaceae</taxon>
        <taxon>Pseudogymnoascus</taxon>
    </lineage>
</organism>
<accession>A0A177AKG7</accession>
<dbReference type="AlphaFoldDB" id="A0A177AKG7"/>
<dbReference type="EMBL" id="KV441387">
    <property type="protein sequence ID" value="OAF62556.1"/>
    <property type="molecule type" value="Genomic_DNA"/>
</dbReference>
<dbReference type="Proteomes" id="UP000077154">
    <property type="component" value="Unassembled WGS sequence"/>
</dbReference>
<dbReference type="eggNOG" id="ENOG502SU96">
    <property type="taxonomic scope" value="Eukaryota"/>
</dbReference>
<dbReference type="VEuPathDB" id="FungiDB:GMDG_00452"/>
<gene>
    <name evidence="3" type="ORF">VC83_01063</name>
</gene>
<feature type="transmembrane region" description="Helical" evidence="2">
    <location>
        <begin position="20"/>
        <end position="46"/>
    </location>
</feature>
<protein>
    <submittedName>
        <fullName evidence="3">Uncharacterized protein</fullName>
    </submittedName>
</protein>
<keyword evidence="2" id="KW-1133">Transmembrane helix</keyword>
<sequence length="127" mass="14449">MSWSSILPSNLEYIEVWITRLFLILGGLVLGPWLLLVVYDFFVYIFRIVAYEVPFIGGRAQNRPRPRAPSLSERPSGQPREFRMSVPVISIPPEAGRQDEQGGAESIQRLQEGQNRRRTSPNPPANE</sequence>
<keyword evidence="2" id="KW-0472">Membrane</keyword>
<evidence type="ECO:0000256" key="1">
    <source>
        <dbReference type="SAM" id="MobiDB-lite"/>
    </source>
</evidence>
<proteinExistence type="predicted"/>
<dbReference type="RefSeq" id="XP_024327828.1">
    <property type="nucleotide sequence ID" value="XM_024464748.1"/>
</dbReference>
<dbReference type="GeneID" id="36284155"/>
<feature type="region of interest" description="Disordered" evidence="1">
    <location>
        <begin position="59"/>
        <end position="127"/>
    </location>
</feature>